<reference evidence="7" key="1">
    <citation type="journal article" date="2014" name="Front. Microbiol.">
        <title>High frequency of phylogenetically diverse reductive dehalogenase-homologous genes in deep subseafloor sedimentary metagenomes.</title>
        <authorList>
            <person name="Kawai M."/>
            <person name="Futagami T."/>
            <person name="Toyoda A."/>
            <person name="Takaki Y."/>
            <person name="Nishi S."/>
            <person name="Hori S."/>
            <person name="Arai W."/>
            <person name="Tsubouchi T."/>
            <person name="Morono Y."/>
            <person name="Uchiyama I."/>
            <person name="Ito T."/>
            <person name="Fujiyama A."/>
            <person name="Inagaki F."/>
            <person name="Takami H."/>
        </authorList>
    </citation>
    <scope>NUCLEOTIDE SEQUENCE</scope>
    <source>
        <strain evidence="7">Expedition CK06-06</strain>
    </source>
</reference>
<keyword evidence="2" id="KW-0479">Metal-binding</keyword>
<dbReference type="GO" id="GO:0016020">
    <property type="term" value="C:membrane"/>
    <property type="evidence" value="ECO:0007669"/>
    <property type="project" value="InterPro"/>
</dbReference>
<keyword evidence="4" id="KW-0411">Iron-sulfur</keyword>
<evidence type="ECO:0000313" key="7">
    <source>
        <dbReference type="EMBL" id="GAI78263.1"/>
    </source>
</evidence>
<evidence type="ECO:0000256" key="1">
    <source>
        <dbReference type="ARBA" id="ARBA00022485"/>
    </source>
</evidence>
<feature type="non-terminal residue" evidence="7">
    <location>
        <position position="1"/>
    </location>
</feature>
<dbReference type="InterPro" id="IPR037225">
    <property type="entry name" value="Nuo51_FMN-bd_sf"/>
</dbReference>
<dbReference type="Pfam" id="PF10531">
    <property type="entry name" value="SLBB"/>
    <property type="match status" value="1"/>
</dbReference>
<evidence type="ECO:0008006" key="8">
    <source>
        <dbReference type="Google" id="ProtNLM"/>
    </source>
</evidence>
<evidence type="ECO:0000256" key="4">
    <source>
        <dbReference type="ARBA" id="ARBA00023014"/>
    </source>
</evidence>
<sequence>LEIVMEQVGARRGIIAIKEKSHEAANAINHAIKDKPDIEIALLGNYYPAGDEQVLIRQVTGRIVPPGGLPFMAGVTVNNVATLKQISDALDGLNVTSRVITVGGEVARPLTIEVPVGTVIGELISYAGGTTVQDYEVVLGGPVMGQIGSAGDPVTKTLGGIIVLPSDHTMITLKKQPVRITKYKAKMCFLSVQFYWHLIHVRYVEPQREEISARPNDLL</sequence>
<protein>
    <recommendedName>
        <fullName evidence="8">Soluble ligand binding domain-containing protein</fullName>
    </recommendedName>
</protein>
<comment type="caution">
    <text evidence="7">The sequence shown here is derived from an EMBL/GenBank/DDBJ whole genome shotgun (WGS) entry which is preliminary data.</text>
</comment>
<dbReference type="GO" id="GO:0051539">
    <property type="term" value="F:4 iron, 4 sulfur cluster binding"/>
    <property type="evidence" value="ECO:0007669"/>
    <property type="project" value="UniProtKB-KW"/>
</dbReference>
<dbReference type="GO" id="GO:0009055">
    <property type="term" value="F:electron transfer activity"/>
    <property type="evidence" value="ECO:0007669"/>
    <property type="project" value="InterPro"/>
</dbReference>
<dbReference type="Gene3D" id="3.10.20.600">
    <property type="match status" value="1"/>
</dbReference>
<keyword evidence="3" id="KW-0408">Iron</keyword>
<gene>
    <name evidence="7" type="ORF">S12H4_13879</name>
</gene>
<evidence type="ECO:0000256" key="2">
    <source>
        <dbReference type="ARBA" id="ARBA00022723"/>
    </source>
</evidence>
<feature type="domain" description="NADH-ubiquinone oxidoreductase 51kDa subunit FMN-binding" evidence="5">
    <location>
        <begin position="2"/>
        <end position="87"/>
    </location>
</feature>
<dbReference type="SUPFAM" id="SSF142019">
    <property type="entry name" value="Nqo1 FMN-binding domain-like"/>
    <property type="match status" value="1"/>
</dbReference>
<organism evidence="7">
    <name type="scientific">marine sediment metagenome</name>
    <dbReference type="NCBI Taxonomy" id="412755"/>
    <lineage>
        <taxon>unclassified sequences</taxon>
        <taxon>metagenomes</taxon>
        <taxon>ecological metagenomes</taxon>
    </lineage>
</organism>
<feature type="domain" description="Soluble ligand binding" evidence="6">
    <location>
        <begin position="99"/>
        <end position="145"/>
    </location>
</feature>
<name>X1RCG8_9ZZZZ</name>
<proteinExistence type="predicted"/>
<keyword evidence="1" id="KW-0004">4Fe-4S</keyword>
<dbReference type="Pfam" id="PF01512">
    <property type="entry name" value="Complex1_51K"/>
    <property type="match status" value="1"/>
</dbReference>
<evidence type="ECO:0000259" key="6">
    <source>
        <dbReference type="Pfam" id="PF10531"/>
    </source>
</evidence>
<dbReference type="AlphaFoldDB" id="X1RCG8"/>
<dbReference type="Gene3D" id="3.40.50.11540">
    <property type="entry name" value="NADH-ubiquinone oxidoreductase 51kDa subunit"/>
    <property type="match status" value="1"/>
</dbReference>
<dbReference type="EMBL" id="BARW01006605">
    <property type="protein sequence ID" value="GAI78263.1"/>
    <property type="molecule type" value="Genomic_DNA"/>
</dbReference>
<evidence type="ECO:0000259" key="5">
    <source>
        <dbReference type="Pfam" id="PF01512"/>
    </source>
</evidence>
<dbReference type="PANTHER" id="PTHR43034:SF2">
    <property type="entry name" value="ION-TRANSLOCATING OXIDOREDUCTASE COMPLEX SUBUNIT C"/>
    <property type="match status" value="1"/>
</dbReference>
<dbReference type="GO" id="GO:0046872">
    <property type="term" value="F:metal ion binding"/>
    <property type="evidence" value="ECO:0007669"/>
    <property type="project" value="UniProtKB-KW"/>
</dbReference>
<accession>X1RCG8</accession>
<evidence type="ECO:0000256" key="3">
    <source>
        <dbReference type="ARBA" id="ARBA00023004"/>
    </source>
</evidence>
<dbReference type="PANTHER" id="PTHR43034">
    <property type="entry name" value="ION-TRANSLOCATING OXIDOREDUCTASE COMPLEX SUBUNIT C"/>
    <property type="match status" value="1"/>
</dbReference>
<dbReference type="SUPFAM" id="SSF142984">
    <property type="entry name" value="Nqo1 middle domain-like"/>
    <property type="match status" value="1"/>
</dbReference>
<dbReference type="InterPro" id="IPR011538">
    <property type="entry name" value="Nuo51_FMN-bd"/>
</dbReference>
<dbReference type="InterPro" id="IPR010208">
    <property type="entry name" value="Ion_transpt_RnfC/RsxC"/>
</dbReference>
<dbReference type="InterPro" id="IPR019554">
    <property type="entry name" value="Soluble_ligand-bd"/>
</dbReference>